<name>A0AAW9HAF2_9GAMM</name>
<gene>
    <name evidence="2" type="ORF">SOV92_09900</name>
</gene>
<dbReference type="AlphaFoldDB" id="A0AAW9HAF2"/>
<dbReference type="Proteomes" id="UP001269968">
    <property type="component" value="Unassembled WGS sequence"/>
</dbReference>
<protein>
    <submittedName>
        <fullName evidence="2">Uncharacterized protein</fullName>
    </submittedName>
</protein>
<organism evidence="2 3">
    <name type="scientific">Pectobacterium brasiliense</name>
    <dbReference type="NCBI Taxonomy" id="180957"/>
    <lineage>
        <taxon>Bacteria</taxon>
        <taxon>Pseudomonadati</taxon>
        <taxon>Pseudomonadota</taxon>
        <taxon>Gammaproteobacteria</taxon>
        <taxon>Enterobacterales</taxon>
        <taxon>Pectobacteriaceae</taxon>
        <taxon>Pectobacterium</taxon>
    </lineage>
</organism>
<comment type="caution">
    <text evidence="2">The sequence shown here is derived from an EMBL/GenBank/DDBJ whole genome shotgun (WGS) entry which is preliminary data.</text>
</comment>
<reference evidence="2" key="1">
    <citation type="submission" date="2023-11" db="EMBL/GenBank/DDBJ databases">
        <title>Comparative genomics revealed phylogeny of phytopathogenic Pectobacterium aroidearum based on whole-genome sequencing and function of putative horizontal acquire islands in P. aroidearum PccS1.</title>
        <authorList>
            <person name="Fan J."/>
            <person name="Yang L."/>
        </authorList>
    </citation>
    <scope>NUCLEOTIDE SEQUENCE</scope>
    <source>
        <strain evidence="2">NJAU140</strain>
    </source>
</reference>
<evidence type="ECO:0000313" key="2">
    <source>
        <dbReference type="EMBL" id="MDY4378133.1"/>
    </source>
</evidence>
<feature type="region of interest" description="Disordered" evidence="1">
    <location>
        <begin position="29"/>
        <end position="66"/>
    </location>
</feature>
<evidence type="ECO:0000313" key="3">
    <source>
        <dbReference type="Proteomes" id="UP001269968"/>
    </source>
</evidence>
<accession>A0AAW9HAF2</accession>
<dbReference type="EMBL" id="JAXHOZ010000038">
    <property type="protein sequence ID" value="MDY4378133.1"/>
    <property type="molecule type" value="Genomic_DNA"/>
</dbReference>
<proteinExistence type="predicted"/>
<dbReference type="RefSeq" id="WP_233991351.1">
    <property type="nucleotide sequence ID" value="NZ_CAKLIH010000057.1"/>
</dbReference>
<sequence length="109" mass="11863">MQKMDQPGKEVSVTVGSKEEAEDVLRGYISSDKASANGGFRNTTDQKLPSGKKSDSGSDWLPGGRGAYEKQGTYHYDLADANAKAGDHALLGDHLQVHTYEGKIIRIFY</sequence>
<evidence type="ECO:0000256" key="1">
    <source>
        <dbReference type="SAM" id="MobiDB-lite"/>
    </source>
</evidence>